<dbReference type="RefSeq" id="WP_116080212.1">
    <property type="nucleotide sequence ID" value="NZ_QRDT01000009.1"/>
</dbReference>
<proteinExistence type="predicted"/>
<dbReference type="EMBL" id="QRDT01000009">
    <property type="protein sequence ID" value="RED35178.1"/>
    <property type="molecule type" value="Genomic_DNA"/>
</dbReference>
<evidence type="ECO:0000313" key="2">
    <source>
        <dbReference type="EMBL" id="SSW90868.1"/>
    </source>
</evidence>
<keyword evidence="4" id="KW-1185">Reference proteome</keyword>
<protein>
    <submittedName>
        <fullName evidence="2">Uncharacterized protein</fullName>
    </submittedName>
</protein>
<sequence>MTMQVTARHLIHRTAKEVVRHALTRLAMHRLVDGVRSAKGFSVGHFRNGTLAARFGEIYDVGLWTGGTGDVPLSGTGSTLAATRSVREGLPSLLGAIGAETLLDVGCGDLTWMSTIDLGIDYIGVDVVESVVRRNIEMHGSARRRFYCRDAMIGELPDADTVLCREVLFHLGFAEIAAVLRNVGAKPRRWLIATTDASTLFNADIRCGDYRVLNLQLAPFRFPEPDHWLDDSAQIPGRRLAVWSFDRLPVCSR</sequence>
<name>A0A336JMG1_9BRAD</name>
<evidence type="ECO:0000313" key="1">
    <source>
        <dbReference type="EMBL" id="RED35178.1"/>
    </source>
</evidence>
<evidence type="ECO:0000313" key="4">
    <source>
        <dbReference type="Proteomes" id="UP000256343"/>
    </source>
</evidence>
<dbReference type="Proteomes" id="UP000256343">
    <property type="component" value="Unassembled WGS sequence"/>
</dbReference>
<dbReference type="InterPro" id="IPR029063">
    <property type="entry name" value="SAM-dependent_MTases_sf"/>
</dbReference>
<dbReference type="EMBL" id="UFQQ01000009">
    <property type="protein sequence ID" value="SSW90868.1"/>
    <property type="molecule type" value="Genomic_DNA"/>
</dbReference>
<evidence type="ECO:0000313" key="3">
    <source>
        <dbReference type="Proteomes" id="UP000252631"/>
    </source>
</evidence>
<organism evidence="2 3">
    <name type="scientific">Rhodopseudomonas pentothenatexigens</name>
    <dbReference type="NCBI Taxonomy" id="999699"/>
    <lineage>
        <taxon>Bacteria</taxon>
        <taxon>Pseudomonadati</taxon>
        <taxon>Pseudomonadota</taxon>
        <taxon>Alphaproteobacteria</taxon>
        <taxon>Hyphomicrobiales</taxon>
        <taxon>Nitrobacteraceae</taxon>
        <taxon>Rhodopseudomonas</taxon>
    </lineage>
</organism>
<gene>
    <name evidence="1" type="ORF">BJ125_10922</name>
    <name evidence="2" type="ORF">SAMN05892882_10922</name>
</gene>
<dbReference type="AlphaFoldDB" id="A0A336JMG1"/>
<reference evidence="2 3" key="1">
    <citation type="submission" date="2017-08" db="EMBL/GenBank/DDBJ databases">
        <authorList>
            <person name="de Groot N.N."/>
        </authorList>
    </citation>
    <scope>NUCLEOTIDE SEQUENCE [LARGE SCALE GENOMIC DNA]</scope>
    <source>
        <strain evidence="2 3">JA575</strain>
    </source>
</reference>
<reference evidence="1 4" key="2">
    <citation type="submission" date="2018-07" db="EMBL/GenBank/DDBJ databases">
        <title>Genomic Encyclopedia of Archaeal and Bacterial Type Strains, Phase II (KMG-II): from individual species to whole genera.</title>
        <authorList>
            <person name="Goeker M."/>
        </authorList>
    </citation>
    <scope>NUCLEOTIDE SEQUENCE [LARGE SCALE GENOMIC DNA]</scope>
    <source>
        <strain evidence="1 4">JA575</strain>
    </source>
</reference>
<dbReference type="Proteomes" id="UP000252631">
    <property type="component" value="Unassembled WGS sequence"/>
</dbReference>
<dbReference type="OrthoDB" id="20930at2"/>
<dbReference type="SUPFAM" id="SSF53335">
    <property type="entry name" value="S-adenosyl-L-methionine-dependent methyltransferases"/>
    <property type="match status" value="1"/>
</dbReference>
<dbReference type="Gene3D" id="3.40.50.150">
    <property type="entry name" value="Vaccinia Virus protein VP39"/>
    <property type="match status" value="1"/>
</dbReference>
<accession>A0A336JMG1</accession>